<feature type="domain" description="BTB" evidence="10">
    <location>
        <begin position="29"/>
        <end position="96"/>
    </location>
</feature>
<proteinExistence type="predicted"/>
<evidence type="ECO:0000259" key="10">
    <source>
        <dbReference type="PROSITE" id="PS50097"/>
    </source>
</evidence>
<dbReference type="Pfam" id="PF00651">
    <property type="entry name" value="BTB"/>
    <property type="match status" value="1"/>
</dbReference>
<evidence type="ECO:0000256" key="2">
    <source>
        <dbReference type="ARBA" id="ARBA00022723"/>
    </source>
</evidence>
<dbReference type="InterPro" id="IPR050457">
    <property type="entry name" value="ZnFinger_BTB_dom_contain"/>
</dbReference>
<evidence type="ECO:0000256" key="1">
    <source>
        <dbReference type="ARBA" id="ARBA00004123"/>
    </source>
</evidence>
<evidence type="ECO:0000313" key="12">
    <source>
        <dbReference type="Proteomes" id="UP000265140"/>
    </source>
</evidence>
<evidence type="ECO:0000256" key="4">
    <source>
        <dbReference type="ARBA" id="ARBA00022771"/>
    </source>
</evidence>
<dbReference type="AlphaFoldDB" id="A0A6Q2WZH0"/>
<comment type="subcellular location">
    <subcellularLocation>
        <location evidence="1">Nucleus</location>
    </subcellularLocation>
</comment>
<accession>A0A6Q2WZH0</accession>
<dbReference type="InParanoid" id="A0A6Q2WZH0"/>
<keyword evidence="8" id="KW-0804">Transcription</keyword>
<keyword evidence="4" id="KW-0863">Zinc-finger</keyword>
<reference evidence="11" key="2">
    <citation type="submission" date="2020-02" db="EMBL/GenBank/DDBJ databases">
        <title>Esox lucius (northern pike) genome, fEsoLuc1, primary haplotype.</title>
        <authorList>
            <person name="Myers G."/>
            <person name="Karagic N."/>
            <person name="Meyer A."/>
            <person name="Pippel M."/>
            <person name="Reichard M."/>
            <person name="Winkler S."/>
            <person name="Tracey A."/>
            <person name="Sims Y."/>
            <person name="Howe K."/>
            <person name="Rhie A."/>
            <person name="Formenti G."/>
            <person name="Durbin R."/>
            <person name="Fedrigo O."/>
            <person name="Jarvis E.D."/>
        </authorList>
    </citation>
    <scope>NUCLEOTIDE SEQUENCE [LARGE SCALE GENOMIC DNA]</scope>
</reference>
<evidence type="ECO:0000256" key="3">
    <source>
        <dbReference type="ARBA" id="ARBA00022737"/>
    </source>
</evidence>
<dbReference type="Gene3D" id="3.30.710.10">
    <property type="entry name" value="Potassium Channel Kv1.1, Chain A"/>
    <property type="match status" value="1"/>
</dbReference>
<keyword evidence="5" id="KW-0862">Zinc</keyword>
<keyword evidence="9" id="KW-0539">Nucleus</keyword>
<keyword evidence="6" id="KW-0805">Transcription regulation</keyword>
<evidence type="ECO:0000256" key="6">
    <source>
        <dbReference type="ARBA" id="ARBA00023015"/>
    </source>
</evidence>
<dbReference type="GeneTree" id="ENSGT00990000204590"/>
<keyword evidence="7" id="KW-0238">DNA-binding</keyword>
<protein>
    <recommendedName>
        <fullName evidence="10">BTB domain-containing protein</fullName>
    </recommendedName>
</protein>
<organism evidence="11 12">
    <name type="scientific">Esox lucius</name>
    <name type="common">Northern pike</name>
    <dbReference type="NCBI Taxonomy" id="8010"/>
    <lineage>
        <taxon>Eukaryota</taxon>
        <taxon>Metazoa</taxon>
        <taxon>Chordata</taxon>
        <taxon>Craniata</taxon>
        <taxon>Vertebrata</taxon>
        <taxon>Euteleostomi</taxon>
        <taxon>Actinopterygii</taxon>
        <taxon>Neopterygii</taxon>
        <taxon>Teleostei</taxon>
        <taxon>Protacanthopterygii</taxon>
        <taxon>Esociformes</taxon>
        <taxon>Esocidae</taxon>
        <taxon>Esox</taxon>
    </lineage>
</organism>
<evidence type="ECO:0000256" key="8">
    <source>
        <dbReference type="ARBA" id="ARBA00023163"/>
    </source>
</evidence>
<keyword evidence="2" id="KW-0479">Metal-binding</keyword>
<dbReference type="Proteomes" id="UP000265140">
    <property type="component" value="Chromosome 6"/>
</dbReference>
<dbReference type="PANTHER" id="PTHR46105:SF5">
    <property type="entry name" value="ZINC FINGER AND BTB DOMAIN-CONTAINING PROTEIN 44 ISOFORM X1"/>
    <property type="match status" value="1"/>
</dbReference>
<dbReference type="GO" id="GO:0000981">
    <property type="term" value="F:DNA-binding transcription factor activity, RNA polymerase II-specific"/>
    <property type="evidence" value="ECO:0007669"/>
    <property type="project" value="TreeGrafter"/>
</dbReference>
<dbReference type="GO" id="GO:0000978">
    <property type="term" value="F:RNA polymerase II cis-regulatory region sequence-specific DNA binding"/>
    <property type="evidence" value="ECO:0007669"/>
    <property type="project" value="TreeGrafter"/>
</dbReference>
<evidence type="ECO:0000256" key="7">
    <source>
        <dbReference type="ARBA" id="ARBA00023125"/>
    </source>
</evidence>
<dbReference type="GO" id="GO:0008270">
    <property type="term" value="F:zinc ion binding"/>
    <property type="evidence" value="ECO:0007669"/>
    <property type="project" value="UniProtKB-KW"/>
</dbReference>
<reference evidence="11" key="4">
    <citation type="submission" date="2025-09" db="UniProtKB">
        <authorList>
            <consortium name="Ensembl"/>
        </authorList>
    </citation>
    <scope>IDENTIFICATION</scope>
</reference>
<dbReference type="PANTHER" id="PTHR46105">
    <property type="entry name" value="AGAP004733-PA"/>
    <property type="match status" value="1"/>
</dbReference>
<dbReference type="InterPro" id="IPR000210">
    <property type="entry name" value="BTB/POZ_dom"/>
</dbReference>
<evidence type="ECO:0000256" key="9">
    <source>
        <dbReference type="ARBA" id="ARBA00023242"/>
    </source>
</evidence>
<name>A0A6Q2WZH0_ESOLU</name>
<dbReference type="InterPro" id="IPR011333">
    <property type="entry name" value="SKP1/BTB/POZ_sf"/>
</dbReference>
<evidence type="ECO:0000256" key="5">
    <source>
        <dbReference type="ARBA" id="ARBA00022833"/>
    </source>
</evidence>
<dbReference type="Bgee" id="ENSELUG00000031827">
    <property type="expression patterns" value="Expressed in muscle tissue and 8 other cell types or tissues"/>
</dbReference>
<reference evidence="12" key="1">
    <citation type="journal article" date="2014" name="PLoS ONE">
        <title>The genome and linkage map of the northern pike (Esox lucius): conserved synteny revealed between the salmonid sister group and the Neoteleostei.</title>
        <authorList>
            <person name="Rondeau E.B."/>
            <person name="Minkley D.R."/>
            <person name="Leong J.S."/>
            <person name="Messmer A.M."/>
            <person name="Jantzen J.R."/>
            <person name="von Schalburg K.R."/>
            <person name="Lemon C."/>
            <person name="Bird N.H."/>
            <person name="Koop B.F."/>
        </authorList>
    </citation>
    <scope>NUCLEOTIDE SEQUENCE</scope>
</reference>
<keyword evidence="12" id="KW-1185">Reference proteome</keyword>
<reference evidence="11" key="3">
    <citation type="submission" date="2025-08" db="UniProtKB">
        <authorList>
            <consortium name="Ensembl"/>
        </authorList>
    </citation>
    <scope>IDENTIFICATION</scope>
</reference>
<evidence type="ECO:0000313" key="11">
    <source>
        <dbReference type="Ensembl" id="ENSELUP00000046312.2"/>
    </source>
</evidence>
<dbReference type="SMART" id="SM00225">
    <property type="entry name" value="BTB"/>
    <property type="match status" value="1"/>
</dbReference>
<dbReference type="SUPFAM" id="SSF54695">
    <property type="entry name" value="POZ domain"/>
    <property type="match status" value="1"/>
</dbReference>
<keyword evidence="3" id="KW-0677">Repeat</keyword>
<dbReference type="GO" id="GO:0005634">
    <property type="term" value="C:nucleus"/>
    <property type="evidence" value="ECO:0007669"/>
    <property type="project" value="UniProtKB-SubCell"/>
</dbReference>
<dbReference type="Ensembl" id="ENSELUT00000060813.2">
    <property type="protein sequence ID" value="ENSELUP00000046312.2"/>
    <property type="gene ID" value="ENSELUG00000031827.2"/>
</dbReference>
<sequence>MRTHPSVASAHAVALLRKLNIQRMEGKFCDCVIRQYLNPGKLYLAHKSVLAASSPVLASLLPSKSVLLELQFPSTTKEVLGSLLEFIYTGILPPADQDDSLLSAATYLQIEELQQALSNITTIYNCDTVEGCVNTSHCFQRGDR</sequence>
<dbReference type="PROSITE" id="PS50097">
    <property type="entry name" value="BTB"/>
    <property type="match status" value="1"/>
</dbReference>